<dbReference type="InterPro" id="IPR001932">
    <property type="entry name" value="PPM-type_phosphatase-like_dom"/>
</dbReference>
<dbReference type="SUPFAM" id="SSF81606">
    <property type="entry name" value="PP2C-like"/>
    <property type="match status" value="1"/>
</dbReference>
<dbReference type="EMBL" id="DXCF01000030">
    <property type="protein sequence ID" value="HIZ09944.1"/>
    <property type="molecule type" value="Genomic_DNA"/>
</dbReference>
<sequence>MRAIQTCLCGARREYCEDALFASENCTVVIDGATGVTGERVSGAATDALWLAQQLCRFFARNAARADSLLSLMRGAARHCAGRYARFPGADAVQDKPSACVTAVREKDGFLEYYSLCDTVLIARKKSGEVLHILDDRLTALDAECCEILREEAKRRGCAVRDAFPVIVPRILENRRNMNRKGGYAAFSLTVRGLDTALQGRIPLGELEDVLLFSDGFAEIYDLFGIFPSPEALISFVAEQGGFAAVRLLRGAQDADPCCERYPRNKLRDDMAVVYAKI</sequence>
<evidence type="ECO:0000259" key="1">
    <source>
        <dbReference type="Pfam" id="PF13672"/>
    </source>
</evidence>
<evidence type="ECO:0000313" key="2">
    <source>
        <dbReference type="EMBL" id="HIZ09944.1"/>
    </source>
</evidence>
<feature type="domain" description="PPM-type phosphatase" evidence="1">
    <location>
        <begin position="14"/>
        <end position="236"/>
    </location>
</feature>
<organism evidence="2 3">
    <name type="scientific">Candidatus Borkfalkia avicola</name>
    <dbReference type="NCBI Taxonomy" id="2838503"/>
    <lineage>
        <taxon>Bacteria</taxon>
        <taxon>Bacillati</taxon>
        <taxon>Bacillota</taxon>
        <taxon>Clostridia</taxon>
        <taxon>Christensenellales</taxon>
        <taxon>Christensenellaceae</taxon>
        <taxon>Candidatus Borkfalkia</taxon>
    </lineage>
</organism>
<dbReference type="InterPro" id="IPR036457">
    <property type="entry name" value="PPM-type-like_dom_sf"/>
</dbReference>
<name>A0A9D2D7I7_9FIRM</name>
<reference evidence="2" key="1">
    <citation type="journal article" date="2021" name="PeerJ">
        <title>Extensive microbial diversity within the chicken gut microbiome revealed by metagenomics and culture.</title>
        <authorList>
            <person name="Gilroy R."/>
            <person name="Ravi A."/>
            <person name="Getino M."/>
            <person name="Pursley I."/>
            <person name="Horton D.L."/>
            <person name="Alikhan N.F."/>
            <person name="Baker D."/>
            <person name="Gharbi K."/>
            <person name="Hall N."/>
            <person name="Watson M."/>
            <person name="Adriaenssens E.M."/>
            <person name="Foster-Nyarko E."/>
            <person name="Jarju S."/>
            <person name="Secka A."/>
            <person name="Antonio M."/>
            <person name="Oren A."/>
            <person name="Chaudhuri R.R."/>
            <person name="La Ragione R."/>
            <person name="Hildebrand F."/>
            <person name="Pallen M.J."/>
        </authorList>
    </citation>
    <scope>NUCLEOTIDE SEQUENCE</scope>
    <source>
        <strain evidence="2">CHK192-19661</strain>
    </source>
</reference>
<dbReference type="Proteomes" id="UP000824025">
    <property type="component" value="Unassembled WGS sequence"/>
</dbReference>
<comment type="caution">
    <text evidence="2">The sequence shown here is derived from an EMBL/GenBank/DDBJ whole genome shotgun (WGS) entry which is preliminary data.</text>
</comment>
<gene>
    <name evidence="2" type="ORF">H9726_05600</name>
</gene>
<reference evidence="2" key="2">
    <citation type="submission" date="2021-04" db="EMBL/GenBank/DDBJ databases">
        <authorList>
            <person name="Gilroy R."/>
        </authorList>
    </citation>
    <scope>NUCLEOTIDE SEQUENCE</scope>
    <source>
        <strain evidence="2">CHK192-19661</strain>
    </source>
</reference>
<dbReference type="AlphaFoldDB" id="A0A9D2D7I7"/>
<protein>
    <submittedName>
        <fullName evidence="2">Protein phosphatase 2C domain-containing protein</fullName>
    </submittedName>
</protein>
<accession>A0A9D2D7I7</accession>
<dbReference type="Pfam" id="PF13672">
    <property type="entry name" value="PP2C_2"/>
    <property type="match status" value="1"/>
</dbReference>
<evidence type="ECO:0000313" key="3">
    <source>
        <dbReference type="Proteomes" id="UP000824025"/>
    </source>
</evidence>
<proteinExistence type="predicted"/>